<feature type="domain" description="Peptidase M16 C-terminal" evidence="11">
    <location>
        <begin position="693"/>
        <end position="870"/>
    </location>
</feature>
<evidence type="ECO:0000259" key="11">
    <source>
        <dbReference type="Pfam" id="PF05193"/>
    </source>
</evidence>
<dbReference type="RefSeq" id="WP_151025436.1">
    <property type="nucleotide sequence ID" value="NZ_JACHIB010000004.1"/>
</dbReference>
<keyword evidence="6" id="KW-0862">Zinc</keyword>
<evidence type="ECO:0000259" key="10">
    <source>
        <dbReference type="Pfam" id="PF00675"/>
    </source>
</evidence>
<evidence type="ECO:0000256" key="7">
    <source>
        <dbReference type="ARBA" id="ARBA00023049"/>
    </source>
</evidence>
<gene>
    <name evidence="12" type="ORF">HNR28_000961</name>
</gene>
<evidence type="ECO:0000256" key="5">
    <source>
        <dbReference type="ARBA" id="ARBA00022801"/>
    </source>
</evidence>
<dbReference type="PANTHER" id="PTHR43690">
    <property type="entry name" value="NARDILYSIN"/>
    <property type="match status" value="1"/>
</dbReference>
<evidence type="ECO:0000256" key="4">
    <source>
        <dbReference type="ARBA" id="ARBA00022723"/>
    </source>
</evidence>
<dbReference type="GO" id="GO:0004222">
    <property type="term" value="F:metalloendopeptidase activity"/>
    <property type="evidence" value="ECO:0007669"/>
    <property type="project" value="InterPro"/>
</dbReference>
<dbReference type="Proteomes" id="UP000541136">
    <property type="component" value="Unassembled WGS sequence"/>
</dbReference>
<comment type="similarity">
    <text evidence="2 8">Belongs to the peptidase M16 family.</text>
</comment>
<evidence type="ECO:0000256" key="3">
    <source>
        <dbReference type="ARBA" id="ARBA00022670"/>
    </source>
</evidence>
<dbReference type="EMBL" id="JACHIB010000004">
    <property type="protein sequence ID" value="MBB6082932.1"/>
    <property type="molecule type" value="Genomic_DNA"/>
</dbReference>
<evidence type="ECO:0000256" key="2">
    <source>
        <dbReference type="ARBA" id="ARBA00007261"/>
    </source>
</evidence>
<evidence type="ECO:0000256" key="9">
    <source>
        <dbReference type="SAM" id="SignalP"/>
    </source>
</evidence>
<comment type="caution">
    <text evidence="12">The sequence shown here is derived from an EMBL/GenBank/DDBJ whole genome shotgun (WGS) entry which is preliminary data.</text>
</comment>
<feature type="signal peptide" evidence="9">
    <location>
        <begin position="1"/>
        <end position="28"/>
    </location>
</feature>
<feature type="chain" id="PRO_5031227915" evidence="9">
    <location>
        <begin position="29"/>
        <end position="942"/>
    </location>
</feature>
<evidence type="ECO:0000256" key="1">
    <source>
        <dbReference type="ARBA" id="ARBA00001947"/>
    </source>
</evidence>
<keyword evidence="5 12" id="KW-0378">Hydrolase</keyword>
<reference evidence="12 13" key="1">
    <citation type="submission" date="2020-08" db="EMBL/GenBank/DDBJ databases">
        <title>Genomic Encyclopedia of Type Strains, Phase IV (KMG-IV): sequencing the most valuable type-strain genomes for metagenomic binning, comparative biology and taxonomic classification.</title>
        <authorList>
            <person name="Goeker M."/>
        </authorList>
    </citation>
    <scope>NUCLEOTIDE SEQUENCE [LARGE SCALE GENOMIC DNA]</scope>
    <source>
        <strain evidence="12 13">DSM 12141</strain>
    </source>
</reference>
<keyword evidence="4" id="KW-0479">Metal-binding</keyword>
<dbReference type="EC" id="3.4.24.-" evidence="12"/>
<dbReference type="InterPro" id="IPR007863">
    <property type="entry name" value="Peptidase_M16_C"/>
</dbReference>
<name>A0A7W9TNK1_CASDE</name>
<dbReference type="GO" id="GO:0006508">
    <property type="term" value="P:proteolysis"/>
    <property type="evidence" value="ECO:0007669"/>
    <property type="project" value="UniProtKB-KW"/>
</dbReference>
<feature type="domain" description="Peptidase M16 C-terminal" evidence="11">
    <location>
        <begin position="235"/>
        <end position="408"/>
    </location>
</feature>
<evidence type="ECO:0000256" key="8">
    <source>
        <dbReference type="RuleBase" id="RU004447"/>
    </source>
</evidence>
<dbReference type="PROSITE" id="PS00143">
    <property type="entry name" value="INSULINASE"/>
    <property type="match status" value="1"/>
</dbReference>
<keyword evidence="3 12" id="KW-0645">Protease</keyword>
<dbReference type="PANTHER" id="PTHR43690:SF17">
    <property type="entry name" value="PROTEIN YHJJ"/>
    <property type="match status" value="1"/>
</dbReference>
<evidence type="ECO:0000313" key="12">
    <source>
        <dbReference type="EMBL" id="MBB6082932.1"/>
    </source>
</evidence>
<organism evidence="12 13">
    <name type="scientific">Castellaniella defragrans</name>
    <name type="common">Alcaligenes defragrans</name>
    <dbReference type="NCBI Taxonomy" id="75697"/>
    <lineage>
        <taxon>Bacteria</taxon>
        <taxon>Pseudomonadati</taxon>
        <taxon>Pseudomonadota</taxon>
        <taxon>Betaproteobacteria</taxon>
        <taxon>Burkholderiales</taxon>
        <taxon>Alcaligenaceae</taxon>
        <taxon>Castellaniella</taxon>
    </lineage>
</organism>
<keyword evidence="9" id="KW-0732">Signal</keyword>
<evidence type="ECO:0000256" key="6">
    <source>
        <dbReference type="ARBA" id="ARBA00022833"/>
    </source>
</evidence>
<dbReference type="Pfam" id="PF00675">
    <property type="entry name" value="Peptidase_M16"/>
    <property type="match status" value="1"/>
</dbReference>
<dbReference type="Gene3D" id="3.30.830.10">
    <property type="entry name" value="Metalloenzyme, LuxS/M16 peptidase-like"/>
    <property type="match status" value="4"/>
</dbReference>
<dbReference type="AlphaFoldDB" id="A0A7W9TNK1"/>
<sequence length="942" mass="102049">MLPLKSLLPALLALCLLAPAGLPRPALAEPAAASPAATASGPALAPAPATAPSPALPAGVRQVVMIEGVTEYRLDNGLQVLLAPDDSRAQTTVNMSYRVGSRNEGPGETGMAHLLEHLLFRGSPKHPDALAEFARRGLAANGSTTADLTNYYATFASDPETLRWYLSWQADAMLNARIARADLDAEMPVVRNEMERGENSPFSMLMQQVAAAAYVWHPYGRSVIGARSDVEHVGIEALRAFYHRYYQPDNATLIVAGRFDAGQVLQWIAQDFGPVARPARTLPPEYTVEPVQQGARSVTLRRIGGSPIVLAQYHLPEAASDAYTALAIGAAMLADTPAGPLYQALVAKDLASSVFGFARAMKQPGYAVFGAQVQPGADPQAALAALERGLEADGVGQLDQAGLERIRTAWLNDWKQTFDQPGALAQALSDAIARGDWRLFFVERLRVRALTLDGIRAQLSAWLLPSNRTSGLYLPTPQPKDAPAPAPADLEPWIRQIETGTGRPAVAAFDTRPPAIDAATRRSVLALPNGPVELALLPKETAGGRVHAVLRMGFADADALRGQGLVPFVTGAMLLRGTADMSRQQIEDRLNELDSDLSFGTDGNVLSVSMRSSREHLPAVLDLVFHLLRAPAFPEDELERLKRSLRTQVEDDASSPAFLARNTLQRHDQPWDPEDVRYTPTTGEILAQLGELGRERLQRFHARFYGAGHLALAVVGDFDPAAVERHLRAGLDGWRAAPAYERLAEPWYAMKPETFRIPAPGKANAEYRAAVPLKLRDTDPRWPALMLANYLLGGSEDSRLWQGIRVRGGLSYGVGSAVNASSFEDSGAWTLYASTAARNAGALQDAIRTVLDETLKTGFTQAEVDQGVQSLLNYMELGRSDDGYLVSHWIGYLETDRSFAWQQHIIDRLRGLKAAEVNAAMRELLRPDALSIAVAADPDPKP</sequence>
<dbReference type="InterPro" id="IPR011765">
    <property type="entry name" value="Pept_M16_N"/>
</dbReference>
<proteinExistence type="inferred from homology"/>
<evidence type="ECO:0000313" key="13">
    <source>
        <dbReference type="Proteomes" id="UP000541136"/>
    </source>
</evidence>
<dbReference type="InterPro" id="IPR011249">
    <property type="entry name" value="Metalloenz_LuxS/M16"/>
</dbReference>
<dbReference type="InterPro" id="IPR001431">
    <property type="entry name" value="Pept_M16_Zn_BS"/>
</dbReference>
<keyword evidence="7" id="KW-0482">Metalloprotease</keyword>
<dbReference type="GO" id="GO:0046872">
    <property type="term" value="F:metal ion binding"/>
    <property type="evidence" value="ECO:0007669"/>
    <property type="project" value="UniProtKB-KW"/>
</dbReference>
<dbReference type="Pfam" id="PF05193">
    <property type="entry name" value="Peptidase_M16_C"/>
    <property type="match status" value="2"/>
</dbReference>
<dbReference type="SUPFAM" id="SSF63411">
    <property type="entry name" value="LuxS/MPP-like metallohydrolase"/>
    <property type="match status" value="4"/>
</dbReference>
<feature type="domain" description="Peptidase M16 N-terminal" evidence="10">
    <location>
        <begin position="80"/>
        <end position="225"/>
    </location>
</feature>
<protein>
    <submittedName>
        <fullName evidence="12">Zinc protease</fullName>
        <ecNumber evidence="12">3.4.24.-</ecNumber>
    </submittedName>
</protein>
<comment type="cofactor">
    <cofactor evidence="1">
        <name>Zn(2+)</name>
        <dbReference type="ChEBI" id="CHEBI:29105"/>
    </cofactor>
</comment>
<accession>A0A7W9TNK1</accession>
<dbReference type="InterPro" id="IPR050626">
    <property type="entry name" value="Peptidase_M16"/>
</dbReference>